<evidence type="ECO:0000259" key="3">
    <source>
        <dbReference type="Pfam" id="PF02826"/>
    </source>
</evidence>
<proteinExistence type="predicted"/>
<dbReference type="InterPro" id="IPR006140">
    <property type="entry name" value="D-isomer_DH_NAD-bd"/>
</dbReference>
<reference evidence="4 5" key="1">
    <citation type="submission" date="2020-01" db="EMBL/GenBank/DDBJ databases">
        <title>Genomes of bacteria type strains.</title>
        <authorList>
            <person name="Chen J."/>
            <person name="Zhu S."/>
            <person name="Yang J."/>
        </authorList>
    </citation>
    <scope>NUCLEOTIDE SEQUENCE [LARGE SCALE GENOMIC DNA]</scope>
    <source>
        <strain evidence="4 5">DSM 16655</strain>
    </source>
</reference>
<gene>
    <name evidence="4" type="ORF">GTW23_12340</name>
</gene>
<protein>
    <submittedName>
        <fullName evidence="4">Glyoxylate/hydroxypyruvate reductase A</fullName>
    </submittedName>
</protein>
<keyword evidence="1" id="KW-0560">Oxidoreductase</keyword>
<dbReference type="EMBL" id="JAAAML010000002">
    <property type="protein sequence ID" value="MCO6408969.1"/>
    <property type="molecule type" value="Genomic_DNA"/>
</dbReference>
<dbReference type="SUPFAM" id="SSF52283">
    <property type="entry name" value="Formate/glycerate dehydrogenase catalytic domain-like"/>
    <property type="match status" value="1"/>
</dbReference>
<organism evidence="4 5">
    <name type="scientific">Hoeflea alexandrii</name>
    <dbReference type="NCBI Taxonomy" id="288436"/>
    <lineage>
        <taxon>Bacteria</taxon>
        <taxon>Pseudomonadati</taxon>
        <taxon>Pseudomonadota</taxon>
        <taxon>Alphaproteobacteria</taxon>
        <taxon>Hyphomicrobiales</taxon>
        <taxon>Rhizobiaceae</taxon>
        <taxon>Hoeflea</taxon>
    </lineage>
</organism>
<dbReference type="SUPFAM" id="SSF51735">
    <property type="entry name" value="NAD(P)-binding Rossmann-fold domains"/>
    <property type="match status" value="1"/>
</dbReference>
<evidence type="ECO:0000313" key="4">
    <source>
        <dbReference type="EMBL" id="MCO6408969.1"/>
    </source>
</evidence>
<evidence type="ECO:0000313" key="5">
    <source>
        <dbReference type="Proteomes" id="UP001320715"/>
    </source>
</evidence>
<dbReference type="CDD" id="cd12164">
    <property type="entry name" value="GDH_like_2"/>
    <property type="match status" value="1"/>
</dbReference>
<accession>A0ABT1CRZ9</accession>
<name>A0ABT1CRZ9_9HYPH</name>
<dbReference type="PANTHER" id="PTHR43333">
    <property type="entry name" value="2-HACID_DH_C DOMAIN-CONTAINING PROTEIN"/>
    <property type="match status" value="1"/>
</dbReference>
<dbReference type="PANTHER" id="PTHR43333:SF1">
    <property type="entry name" value="D-ISOMER SPECIFIC 2-HYDROXYACID DEHYDROGENASE NAD-BINDING DOMAIN-CONTAINING PROTEIN"/>
    <property type="match status" value="1"/>
</dbReference>
<feature type="domain" description="D-isomer specific 2-hydroxyacid dehydrogenase NAD-binding" evidence="3">
    <location>
        <begin position="107"/>
        <end position="285"/>
    </location>
</feature>
<dbReference type="Proteomes" id="UP001320715">
    <property type="component" value="Unassembled WGS sequence"/>
</dbReference>
<comment type="caution">
    <text evidence="4">The sequence shown here is derived from an EMBL/GenBank/DDBJ whole genome shotgun (WGS) entry which is preliminary data.</text>
</comment>
<dbReference type="RefSeq" id="WP_252915986.1">
    <property type="nucleotide sequence ID" value="NZ_JAAAML010000002.1"/>
</dbReference>
<evidence type="ECO:0000256" key="2">
    <source>
        <dbReference type="ARBA" id="ARBA00023027"/>
    </source>
</evidence>
<evidence type="ECO:0000256" key="1">
    <source>
        <dbReference type="ARBA" id="ARBA00023002"/>
    </source>
</evidence>
<keyword evidence="2" id="KW-0520">NAD</keyword>
<dbReference type="Pfam" id="PF02826">
    <property type="entry name" value="2-Hacid_dh_C"/>
    <property type="match status" value="1"/>
</dbReference>
<sequence length="320" mass="34879">MSDTKKGRILLALTGWAPDVWTQELAKAAPGRQVTLEPDGETDPSIEYAIVWKQRPGLLSKLPNLKVIFSLGAGVDHVFADPDLPDVPIVRVVSPNLTTRMSEYVVWQVLDHHRLGPRYRAQQASRTWYEDRDQKAAADITVGIMGLGELGRDAAAKLQVMGFAVTGWSRTQKQVEGVTCHAGEAGLDAFLASADIFVVLLPLTPDTHEILNRDLFARMTKRGPLGAPVLINAGRGGLQNEADILAALDEELLSAVTLDVFQQEPLDPESPFWSHPKVTITPHAAAASMPSSLIAPMVEQIDAFERGEPLLNLVDRKAGY</sequence>
<dbReference type="Gene3D" id="3.40.50.720">
    <property type="entry name" value="NAD(P)-binding Rossmann-like Domain"/>
    <property type="match status" value="2"/>
</dbReference>
<keyword evidence="5" id="KW-1185">Reference proteome</keyword>
<dbReference type="InterPro" id="IPR036291">
    <property type="entry name" value="NAD(P)-bd_dom_sf"/>
</dbReference>